<accession>A0A2Z6RK14</accession>
<feature type="region of interest" description="Disordered" evidence="1">
    <location>
        <begin position="1"/>
        <end position="33"/>
    </location>
</feature>
<dbReference type="EMBL" id="BEXD01002116">
    <property type="protein sequence ID" value="GBB97061.1"/>
    <property type="molecule type" value="Genomic_DNA"/>
</dbReference>
<dbReference type="STRING" id="94130.A0A2Z6RK14"/>
<sequence length="89" mass="10070">MTDSSSTIIRDEYPFPAEQLSEEPESFIDSSAAGGLNKMRTPYYSYHVDKTIKHGDSHYWARRSSYKAEPSPDNSPVTQEVVTGNHIYP</sequence>
<dbReference type="Proteomes" id="UP000247702">
    <property type="component" value="Unassembled WGS sequence"/>
</dbReference>
<reference evidence="2 3" key="1">
    <citation type="submission" date="2017-11" db="EMBL/GenBank/DDBJ databases">
        <title>The genome of Rhizophagus clarus HR1 reveals common genetic basis of auxotrophy among arbuscular mycorrhizal fungi.</title>
        <authorList>
            <person name="Kobayashi Y."/>
        </authorList>
    </citation>
    <scope>NUCLEOTIDE SEQUENCE [LARGE SCALE GENOMIC DNA]</scope>
    <source>
        <strain evidence="2 3">HR1</strain>
    </source>
</reference>
<organism evidence="2 3">
    <name type="scientific">Rhizophagus clarus</name>
    <dbReference type="NCBI Taxonomy" id="94130"/>
    <lineage>
        <taxon>Eukaryota</taxon>
        <taxon>Fungi</taxon>
        <taxon>Fungi incertae sedis</taxon>
        <taxon>Mucoromycota</taxon>
        <taxon>Glomeromycotina</taxon>
        <taxon>Glomeromycetes</taxon>
        <taxon>Glomerales</taxon>
        <taxon>Glomeraceae</taxon>
        <taxon>Rhizophagus</taxon>
    </lineage>
</organism>
<dbReference type="AlphaFoldDB" id="A0A2Z6RK14"/>
<evidence type="ECO:0000313" key="2">
    <source>
        <dbReference type="EMBL" id="GBB97061.1"/>
    </source>
</evidence>
<feature type="compositionally biased region" description="Polar residues" evidence="1">
    <location>
        <begin position="72"/>
        <end position="82"/>
    </location>
</feature>
<proteinExistence type="predicted"/>
<feature type="region of interest" description="Disordered" evidence="1">
    <location>
        <begin position="65"/>
        <end position="89"/>
    </location>
</feature>
<protein>
    <submittedName>
        <fullName evidence="2">Uncharacterized protein</fullName>
    </submittedName>
</protein>
<keyword evidence="3" id="KW-1185">Reference proteome</keyword>
<name>A0A2Z6RK14_9GLOM</name>
<comment type="caution">
    <text evidence="2">The sequence shown here is derived from an EMBL/GenBank/DDBJ whole genome shotgun (WGS) entry which is preliminary data.</text>
</comment>
<evidence type="ECO:0000313" key="3">
    <source>
        <dbReference type="Proteomes" id="UP000247702"/>
    </source>
</evidence>
<evidence type="ECO:0000256" key="1">
    <source>
        <dbReference type="SAM" id="MobiDB-lite"/>
    </source>
</evidence>
<gene>
    <name evidence="2" type="ORF">RclHR1_29020002</name>
</gene>